<dbReference type="Gene3D" id="1.20.930.20">
    <property type="entry name" value="Adaptor protein Cbl, N-terminal domain"/>
    <property type="match status" value="1"/>
</dbReference>
<feature type="region of interest" description="Disordered" evidence="5">
    <location>
        <begin position="118"/>
        <end position="179"/>
    </location>
</feature>
<dbReference type="InterPro" id="IPR008271">
    <property type="entry name" value="Ser/Thr_kinase_AS"/>
</dbReference>
<feature type="compositionally biased region" description="Polar residues" evidence="5">
    <location>
        <begin position="142"/>
        <end position="155"/>
    </location>
</feature>
<organism evidence="7 8">
    <name type="scientific">Lentinula edodes</name>
    <name type="common">Shiitake mushroom</name>
    <name type="synonym">Lentinus edodes</name>
    <dbReference type="NCBI Taxonomy" id="5353"/>
    <lineage>
        <taxon>Eukaryota</taxon>
        <taxon>Fungi</taxon>
        <taxon>Dikarya</taxon>
        <taxon>Basidiomycota</taxon>
        <taxon>Agaricomycotina</taxon>
        <taxon>Agaricomycetes</taxon>
        <taxon>Agaricomycetidae</taxon>
        <taxon>Agaricales</taxon>
        <taxon>Marasmiineae</taxon>
        <taxon>Omphalotaceae</taxon>
        <taxon>Lentinula</taxon>
    </lineage>
</organism>
<evidence type="ECO:0000256" key="4">
    <source>
        <dbReference type="PROSITE-ProRule" id="PRU10141"/>
    </source>
</evidence>
<feature type="domain" description="Protein kinase" evidence="6">
    <location>
        <begin position="534"/>
        <end position="807"/>
    </location>
</feature>
<evidence type="ECO:0000256" key="5">
    <source>
        <dbReference type="SAM" id="MobiDB-lite"/>
    </source>
</evidence>
<feature type="region of interest" description="Disordered" evidence="5">
    <location>
        <begin position="818"/>
        <end position="887"/>
    </location>
</feature>
<keyword evidence="3 4" id="KW-0067">ATP-binding</keyword>
<dbReference type="InterPro" id="IPR036537">
    <property type="entry name" value="Adaptor_Cbl_N_dom_sf"/>
</dbReference>
<keyword evidence="8" id="KW-1185">Reference proteome</keyword>
<dbReference type="InterPro" id="IPR000719">
    <property type="entry name" value="Prot_kinase_dom"/>
</dbReference>
<evidence type="ECO:0000259" key="6">
    <source>
        <dbReference type="PROSITE" id="PS50011"/>
    </source>
</evidence>
<dbReference type="Gene3D" id="1.10.510.10">
    <property type="entry name" value="Transferase(Phosphotransferase) domain 1"/>
    <property type="match status" value="1"/>
</dbReference>
<dbReference type="PRINTS" id="PR00109">
    <property type="entry name" value="TYRKINASE"/>
</dbReference>
<dbReference type="Proteomes" id="UP000188533">
    <property type="component" value="Unassembled WGS sequence"/>
</dbReference>
<dbReference type="PROSITE" id="PS50011">
    <property type="entry name" value="PROTEIN_KINASE_DOM"/>
    <property type="match status" value="1"/>
</dbReference>
<feature type="compositionally biased region" description="Basic and acidic residues" evidence="5">
    <location>
        <begin position="848"/>
        <end position="859"/>
    </location>
</feature>
<evidence type="ECO:0000313" key="7">
    <source>
        <dbReference type="EMBL" id="GAV99278.1"/>
    </source>
</evidence>
<dbReference type="PROSITE" id="PS00107">
    <property type="entry name" value="PROTEIN_KINASE_ATP"/>
    <property type="match status" value="1"/>
</dbReference>
<dbReference type="EMBL" id="BDGU01000012">
    <property type="protein sequence ID" value="GAV99278.1"/>
    <property type="molecule type" value="Genomic_DNA"/>
</dbReference>
<reference evidence="7 8" key="1">
    <citation type="submission" date="2016-08" db="EMBL/GenBank/DDBJ databases">
        <authorList>
            <consortium name="Lentinula edodes genome sequencing consortium"/>
            <person name="Sakamoto Y."/>
            <person name="Nakade K."/>
            <person name="Sato S."/>
            <person name="Yoshida Y."/>
            <person name="Miyazaki K."/>
            <person name="Natsume S."/>
            <person name="Konno N."/>
        </authorList>
    </citation>
    <scope>NUCLEOTIDE SEQUENCE [LARGE SCALE GENOMIC DNA]</scope>
    <source>
        <strain evidence="7 8">NBRC 111202</strain>
    </source>
</reference>
<dbReference type="InterPro" id="IPR051681">
    <property type="entry name" value="Ser/Thr_Kinases-Pseudokinases"/>
</dbReference>
<dbReference type="InterPro" id="IPR011009">
    <property type="entry name" value="Kinase-like_dom_sf"/>
</dbReference>
<dbReference type="GO" id="GO:0007166">
    <property type="term" value="P:cell surface receptor signaling pathway"/>
    <property type="evidence" value="ECO:0007669"/>
    <property type="project" value="InterPro"/>
</dbReference>
<dbReference type="PROSITE" id="PS00108">
    <property type="entry name" value="PROTEIN_KINASE_ST"/>
    <property type="match status" value="1"/>
</dbReference>
<protein>
    <submittedName>
        <fullName evidence="7">TKL TKL-ccin protein kinase</fullName>
    </submittedName>
</protein>
<feature type="compositionally biased region" description="Polar residues" evidence="5">
    <location>
        <begin position="57"/>
        <end position="70"/>
    </location>
</feature>
<dbReference type="STRING" id="5353.A0A1Q3DX25"/>
<sequence>MGKASSEQSIVSFASTKSDGPRYSCSLYTFHYRVLLFAWGQEDAIRSPKNIMPSPPRISTISGRHTTSEPCSPVDSPPTKHRHTDSDPAFKLSLTPPTVYHSLASSFSFSTGSLNSDRLGSAGGGRGRSLHAPVHISPPPSRDTSVGSQDSTDTHGSWRKYFSPRSWKTTPSKRHAPVPKEQTDAYLRTKMRVHYAVKSIGEVARTGIELVADTGELIPVPGLATVAKLLSSIWDALDEVGSNRLACLRLAGRCADFLLAIYEEIHERGDRVTAELAKPLKKLESSFNMIFDLMVELKDQPFWKRWLDRDEIQADIERCHESLHDCLVLFNMSILTRILSNVSSSSNQPVEAIPGVLWSGSRDTAHAELDPVDLDDPSLGRLPKFSSSPPLTDDLGITDAERIRARLRDLQNHQNELDKAADMTDLRALLSTALNAKNDFDMQKVLQVAGKDMPKAIRTLLGTLEGKGPHWKPTPGSAMRSANLKLPHTRAFTWPLDEKQGSVLDGEHIESDIARLVQRTDTDLPSWTIGKSDVVFQDLIGRGFFSNVYKGTWRHRIIAIKVLEQTTSRDTFLSELNVWKSLNHPNILRLYGASDSHSESIGPWFFISPYMRNGTLSEYLKRLEWDGGMDMGTSMVSEVYGDSSVPDLLRFMEEIAIAMEYMHSAEVVHGDLKGANVLLDNDLRCVLADFGHSKRESEISYKNDKHAHGLRWQSPELMAERSLISKENDVYAFAITCVEIVTMGSLPWPMIADDVVKKRVLEQNARPPFPSKIVDRLGIRDMLDRCWDDELKERPTFSDVVKQLESLKNGLTFYQARSPTQSPLLNSPPPSHRSPHSAPVQLPSLYSDEPHGMHGHGEFEGPELMVTPASTAPSRSSTIRPHANFSK</sequence>
<dbReference type="InterPro" id="IPR059179">
    <property type="entry name" value="MLKL-like_MCAfunc"/>
</dbReference>
<dbReference type="Pfam" id="PF07714">
    <property type="entry name" value="PK_Tyr_Ser-Thr"/>
    <property type="match status" value="1"/>
</dbReference>
<evidence type="ECO:0000313" key="8">
    <source>
        <dbReference type="Proteomes" id="UP000188533"/>
    </source>
</evidence>
<feature type="binding site" evidence="4">
    <location>
        <position position="561"/>
    </location>
    <ligand>
        <name>ATP</name>
        <dbReference type="ChEBI" id="CHEBI:30616"/>
    </ligand>
</feature>
<dbReference type="GO" id="GO:0005524">
    <property type="term" value="F:ATP binding"/>
    <property type="evidence" value="ECO:0007669"/>
    <property type="project" value="UniProtKB-UniRule"/>
</dbReference>
<dbReference type="InterPro" id="IPR001245">
    <property type="entry name" value="Ser-Thr/Tyr_kinase_cat_dom"/>
</dbReference>
<feature type="region of interest" description="Disordered" evidence="5">
    <location>
        <begin position="47"/>
        <end position="90"/>
    </location>
</feature>
<keyword evidence="7" id="KW-0418">Kinase</keyword>
<dbReference type="GO" id="GO:0004674">
    <property type="term" value="F:protein serine/threonine kinase activity"/>
    <property type="evidence" value="ECO:0007669"/>
    <property type="project" value="UniProtKB-KW"/>
</dbReference>
<evidence type="ECO:0000256" key="1">
    <source>
        <dbReference type="ARBA" id="ARBA00022527"/>
    </source>
</evidence>
<dbReference type="CDD" id="cd21037">
    <property type="entry name" value="MLKL_NTD"/>
    <property type="match status" value="1"/>
</dbReference>
<dbReference type="InterPro" id="IPR017441">
    <property type="entry name" value="Protein_kinase_ATP_BS"/>
</dbReference>
<evidence type="ECO:0000256" key="3">
    <source>
        <dbReference type="ARBA" id="ARBA00022840"/>
    </source>
</evidence>
<dbReference type="PANTHER" id="PTHR44329">
    <property type="entry name" value="SERINE/THREONINE-PROTEIN KINASE TNNI3K-RELATED"/>
    <property type="match status" value="1"/>
</dbReference>
<keyword evidence="2 4" id="KW-0547">Nucleotide-binding</keyword>
<feature type="compositionally biased region" description="Low complexity" evidence="5">
    <location>
        <begin position="867"/>
        <end position="881"/>
    </location>
</feature>
<gene>
    <name evidence="7" type="ORF">LENED_000722</name>
</gene>
<keyword evidence="1" id="KW-0723">Serine/threonine-protein kinase</keyword>
<keyword evidence="7" id="KW-0808">Transferase</keyword>
<reference evidence="7 8" key="2">
    <citation type="submission" date="2017-02" db="EMBL/GenBank/DDBJ databases">
        <title>A genome survey and senescence transcriptome analysis in Lentinula edodes.</title>
        <authorList>
            <person name="Sakamoto Y."/>
            <person name="Nakade K."/>
            <person name="Sato S."/>
            <person name="Yoshida Y."/>
            <person name="Miyazaki K."/>
            <person name="Natsume S."/>
            <person name="Konno N."/>
        </authorList>
    </citation>
    <scope>NUCLEOTIDE SEQUENCE [LARGE SCALE GENOMIC DNA]</scope>
    <source>
        <strain evidence="7 8">NBRC 111202</strain>
    </source>
</reference>
<dbReference type="SMART" id="SM00220">
    <property type="entry name" value="S_TKc"/>
    <property type="match status" value="1"/>
</dbReference>
<dbReference type="SUPFAM" id="SSF56112">
    <property type="entry name" value="Protein kinase-like (PK-like)"/>
    <property type="match status" value="1"/>
</dbReference>
<dbReference type="AlphaFoldDB" id="A0A1Q3DX25"/>
<accession>A0A1Q3DX25</accession>
<proteinExistence type="predicted"/>
<comment type="caution">
    <text evidence="7">The sequence shown here is derived from an EMBL/GenBank/DDBJ whole genome shotgun (WGS) entry which is preliminary data.</text>
</comment>
<name>A0A1Q3DX25_LENED</name>
<evidence type="ECO:0000256" key="2">
    <source>
        <dbReference type="ARBA" id="ARBA00022741"/>
    </source>
</evidence>